<evidence type="ECO:0000256" key="2">
    <source>
        <dbReference type="SAM" id="MobiDB-lite"/>
    </source>
</evidence>
<dbReference type="EMBL" id="JABFUD020000021">
    <property type="protein sequence ID" value="KAI5062967.1"/>
    <property type="molecule type" value="Genomic_DNA"/>
</dbReference>
<dbReference type="AlphaFoldDB" id="A0A9D4U8I7"/>
<evidence type="ECO:0000313" key="4">
    <source>
        <dbReference type="EMBL" id="KAI5062967.1"/>
    </source>
</evidence>
<dbReference type="OrthoDB" id="339151at2759"/>
<dbReference type="CDD" id="cd00780">
    <property type="entry name" value="NTF2"/>
    <property type="match status" value="1"/>
</dbReference>
<feature type="domain" description="NTF2" evidence="3">
    <location>
        <begin position="19"/>
        <end position="136"/>
    </location>
</feature>
<accession>A0A9D4U8I7</accession>
<comment type="caution">
    <text evidence="4">The sequence shown here is derived from an EMBL/GenBank/DDBJ whole genome shotgun (WGS) entry which is preliminary data.</text>
</comment>
<sequence length="204" mass="22502">MANEAQHATSITSAPASLIGNVLVNRYYKVMHQAPHLGYRFYLEESKLTRAEPHPATTAEPTTTLSGINGKIMSRDHVMRTEILSIDSQESLAGQVLVMVTGALHNASGLRRMFVQTFVLVPQEKRYYIYNDVFRFLDGSAESNQQLPSRLDGNNLPSTASLDQGIKEATTLTQPSKSSDIADSSDVHTSEHSSLRRQAILSKL</sequence>
<dbReference type="InterPro" id="IPR032710">
    <property type="entry name" value="NTF2-like_dom_sf"/>
</dbReference>
<dbReference type="Gene3D" id="3.10.450.50">
    <property type="match status" value="1"/>
</dbReference>
<dbReference type="InterPro" id="IPR039539">
    <property type="entry name" value="Ras_GTPase_bind_prot"/>
</dbReference>
<dbReference type="InterPro" id="IPR002075">
    <property type="entry name" value="NTF2_dom"/>
</dbReference>
<name>A0A9D4U8I7_ADICA</name>
<dbReference type="PANTHER" id="PTHR10693:SF20">
    <property type="entry name" value="AT27578P"/>
    <property type="match status" value="1"/>
</dbReference>
<keyword evidence="5" id="KW-1185">Reference proteome</keyword>
<dbReference type="PROSITE" id="PS50177">
    <property type="entry name" value="NTF2_DOMAIN"/>
    <property type="match status" value="1"/>
</dbReference>
<gene>
    <name evidence="4" type="ORF">GOP47_0021514</name>
</gene>
<dbReference type="GO" id="GO:0005829">
    <property type="term" value="C:cytosol"/>
    <property type="evidence" value="ECO:0007669"/>
    <property type="project" value="TreeGrafter"/>
</dbReference>
<dbReference type="Proteomes" id="UP000886520">
    <property type="component" value="Chromosome 21"/>
</dbReference>
<reference evidence="4" key="1">
    <citation type="submission" date="2021-01" db="EMBL/GenBank/DDBJ databases">
        <title>Adiantum capillus-veneris genome.</title>
        <authorList>
            <person name="Fang Y."/>
            <person name="Liao Q."/>
        </authorList>
    </citation>
    <scope>NUCLEOTIDE SEQUENCE</scope>
    <source>
        <strain evidence="4">H3</strain>
        <tissue evidence="4">Leaf</tissue>
    </source>
</reference>
<dbReference type="Pfam" id="PF02136">
    <property type="entry name" value="NTF2"/>
    <property type="match status" value="1"/>
</dbReference>
<evidence type="ECO:0000256" key="1">
    <source>
        <dbReference type="ARBA" id="ARBA00022884"/>
    </source>
</evidence>
<feature type="compositionally biased region" description="Polar residues" evidence="2">
    <location>
        <begin position="170"/>
        <end position="182"/>
    </location>
</feature>
<dbReference type="GO" id="GO:0003729">
    <property type="term" value="F:mRNA binding"/>
    <property type="evidence" value="ECO:0007669"/>
    <property type="project" value="TreeGrafter"/>
</dbReference>
<proteinExistence type="predicted"/>
<evidence type="ECO:0000313" key="5">
    <source>
        <dbReference type="Proteomes" id="UP000886520"/>
    </source>
</evidence>
<feature type="region of interest" description="Disordered" evidence="2">
    <location>
        <begin position="170"/>
        <end position="204"/>
    </location>
</feature>
<protein>
    <recommendedName>
        <fullName evidence="3">NTF2 domain-containing protein</fullName>
    </recommendedName>
</protein>
<dbReference type="SUPFAM" id="SSF54427">
    <property type="entry name" value="NTF2-like"/>
    <property type="match status" value="1"/>
</dbReference>
<dbReference type="InterPro" id="IPR018222">
    <property type="entry name" value="Nuclear_transport_factor_2_euk"/>
</dbReference>
<keyword evidence="1" id="KW-0694">RNA-binding</keyword>
<evidence type="ECO:0000259" key="3">
    <source>
        <dbReference type="PROSITE" id="PS50177"/>
    </source>
</evidence>
<dbReference type="GO" id="GO:1990904">
    <property type="term" value="C:ribonucleoprotein complex"/>
    <property type="evidence" value="ECO:0007669"/>
    <property type="project" value="TreeGrafter"/>
</dbReference>
<organism evidence="4 5">
    <name type="scientific">Adiantum capillus-veneris</name>
    <name type="common">Maidenhair fern</name>
    <dbReference type="NCBI Taxonomy" id="13818"/>
    <lineage>
        <taxon>Eukaryota</taxon>
        <taxon>Viridiplantae</taxon>
        <taxon>Streptophyta</taxon>
        <taxon>Embryophyta</taxon>
        <taxon>Tracheophyta</taxon>
        <taxon>Polypodiopsida</taxon>
        <taxon>Polypodiidae</taxon>
        <taxon>Polypodiales</taxon>
        <taxon>Pteridineae</taxon>
        <taxon>Pteridaceae</taxon>
        <taxon>Vittarioideae</taxon>
        <taxon>Adiantum</taxon>
    </lineage>
</organism>
<feature type="compositionally biased region" description="Basic and acidic residues" evidence="2">
    <location>
        <begin position="185"/>
        <end position="194"/>
    </location>
</feature>
<dbReference type="PANTHER" id="PTHR10693">
    <property type="entry name" value="RAS GTPASE-ACTIVATING PROTEIN-BINDING PROTEIN"/>
    <property type="match status" value="1"/>
</dbReference>